<dbReference type="PANTHER" id="PTHR23028:SF131">
    <property type="entry name" value="BLR2367 PROTEIN"/>
    <property type="match status" value="1"/>
</dbReference>
<feature type="transmembrane region" description="Helical" evidence="1">
    <location>
        <begin position="158"/>
        <end position="185"/>
    </location>
</feature>
<comment type="caution">
    <text evidence="3">The sequence shown here is derived from an EMBL/GenBank/DDBJ whole genome shotgun (WGS) entry which is preliminary data.</text>
</comment>
<keyword evidence="1" id="KW-0812">Transmembrane</keyword>
<feature type="transmembrane region" description="Helical" evidence="1">
    <location>
        <begin position="292"/>
        <end position="316"/>
    </location>
</feature>
<dbReference type="Proteomes" id="UP000256780">
    <property type="component" value="Chromosome CBM2587_a"/>
</dbReference>
<feature type="transmembrane region" description="Helical" evidence="1">
    <location>
        <begin position="78"/>
        <end position="97"/>
    </location>
</feature>
<evidence type="ECO:0000313" key="4">
    <source>
        <dbReference type="Proteomes" id="UP000256780"/>
    </source>
</evidence>
<evidence type="ECO:0000256" key="1">
    <source>
        <dbReference type="SAM" id="Phobius"/>
    </source>
</evidence>
<dbReference type="GO" id="GO:0016020">
    <property type="term" value="C:membrane"/>
    <property type="evidence" value="ECO:0007669"/>
    <property type="project" value="TreeGrafter"/>
</dbReference>
<protein>
    <submittedName>
        <fullName evidence="3">Acyltransferase</fullName>
        <ecNumber evidence="3">2.3.-.-</ecNumber>
    </submittedName>
</protein>
<accession>A0A975X2F6</accession>
<dbReference type="EC" id="2.3.-.-" evidence="3"/>
<keyword evidence="1" id="KW-1133">Transmembrane helix</keyword>
<gene>
    <name evidence="3" type="ORF">CBM2587_A40132</name>
</gene>
<organism evidence="3 4">
    <name type="scientific">Cupriavidus taiwanensis</name>
    <dbReference type="NCBI Taxonomy" id="164546"/>
    <lineage>
        <taxon>Bacteria</taxon>
        <taxon>Pseudomonadati</taxon>
        <taxon>Pseudomonadota</taxon>
        <taxon>Betaproteobacteria</taxon>
        <taxon>Burkholderiales</taxon>
        <taxon>Burkholderiaceae</taxon>
        <taxon>Cupriavidus</taxon>
    </lineage>
</organism>
<sequence>MDCLAIPADPGAFPLCSRSAPIPAAETVPSTIPDNSFPAAGTAPAPNAAAAPGTAALPAARARAAQSHTVARLDSIQALRGLAAALVVVYHSGLTLGGSNAPVLNWLTHNVIKRGHVGVDVFFVISGFIIAWVAVLARPRPERPLSFMIRRLCRLAPPYWTMSAIHALLLNPVTPALFAASLAFLPTSTGHAPYYGYPALYVGWSLNYELAFYAAFALGLLLAGRRALLVVLGVFALCTLALPWWRFGTLVADPAQGYPFAAPWLAMASNPLVLEFLLGCGLAWAYARWRHLLTPVLALALLAIGSAAFVLSLPLVGPDFSLAGRGLPAALLVAGVVAAEHTGMLRVPRALIWLGELSYALYLTHPTVIEAVKRLMPELGADQTAMQLLRFAIDAGLALALAWLLHRWVELPGIAAGRRLARG</sequence>
<keyword evidence="1" id="KW-0472">Membrane</keyword>
<dbReference type="GO" id="GO:0000271">
    <property type="term" value="P:polysaccharide biosynthetic process"/>
    <property type="evidence" value="ECO:0007669"/>
    <property type="project" value="TreeGrafter"/>
</dbReference>
<dbReference type="InterPro" id="IPR002656">
    <property type="entry name" value="Acyl_transf_3_dom"/>
</dbReference>
<dbReference type="EMBL" id="OFSQ01000023">
    <property type="protein sequence ID" value="SOY53524.1"/>
    <property type="molecule type" value="Genomic_DNA"/>
</dbReference>
<dbReference type="PANTHER" id="PTHR23028">
    <property type="entry name" value="ACETYLTRANSFERASE"/>
    <property type="match status" value="1"/>
</dbReference>
<reference evidence="3 4" key="1">
    <citation type="submission" date="2018-01" db="EMBL/GenBank/DDBJ databases">
        <authorList>
            <person name="Clerissi C."/>
        </authorList>
    </citation>
    <scope>NUCLEOTIDE SEQUENCE [LARGE SCALE GENOMIC DNA]</scope>
    <source>
        <strain evidence="3">Cupriavidus sp. LMG 19464</strain>
    </source>
</reference>
<feature type="transmembrane region" description="Helical" evidence="1">
    <location>
        <begin position="265"/>
        <end position="285"/>
    </location>
</feature>
<feature type="transmembrane region" description="Helical" evidence="1">
    <location>
        <begin position="205"/>
        <end position="222"/>
    </location>
</feature>
<feature type="transmembrane region" description="Helical" evidence="1">
    <location>
        <begin position="227"/>
        <end position="245"/>
    </location>
</feature>
<keyword evidence="3" id="KW-0012">Acyltransferase</keyword>
<dbReference type="Pfam" id="PF01757">
    <property type="entry name" value="Acyl_transf_3"/>
    <property type="match status" value="1"/>
</dbReference>
<feature type="domain" description="Acyltransferase 3" evidence="2">
    <location>
        <begin position="74"/>
        <end position="406"/>
    </location>
</feature>
<feature type="transmembrane region" description="Helical" evidence="1">
    <location>
        <begin position="117"/>
        <end position="137"/>
    </location>
</feature>
<name>A0A975X2F6_9BURK</name>
<proteinExistence type="predicted"/>
<keyword evidence="3" id="KW-0808">Transferase</keyword>
<dbReference type="GO" id="GO:0016747">
    <property type="term" value="F:acyltransferase activity, transferring groups other than amino-acyl groups"/>
    <property type="evidence" value="ECO:0007669"/>
    <property type="project" value="InterPro"/>
</dbReference>
<dbReference type="InterPro" id="IPR050879">
    <property type="entry name" value="Acyltransferase_3"/>
</dbReference>
<evidence type="ECO:0000313" key="3">
    <source>
        <dbReference type="EMBL" id="SOY53524.1"/>
    </source>
</evidence>
<dbReference type="AlphaFoldDB" id="A0A975X2F6"/>
<evidence type="ECO:0000259" key="2">
    <source>
        <dbReference type="Pfam" id="PF01757"/>
    </source>
</evidence>